<dbReference type="Gene3D" id="2.70.98.10">
    <property type="match status" value="1"/>
</dbReference>
<accession>A0A7K1Y7N2</accession>
<comment type="subunit">
    <text evidence="2">Monomer.</text>
</comment>
<evidence type="ECO:0000256" key="3">
    <source>
        <dbReference type="ARBA" id="ARBA00022801"/>
    </source>
</evidence>
<evidence type="ECO:0000256" key="5">
    <source>
        <dbReference type="ARBA" id="ARBA00023295"/>
    </source>
</evidence>
<evidence type="ECO:0000256" key="1">
    <source>
        <dbReference type="ARBA" id="ARBA00001913"/>
    </source>
</evidence>
<dbReference type="InterPro" id="IPR019563">
    <property type="entry name" value="GH97_catalytic"/>
</dbReference>
<reference evidence="9 10" key="1">
    <citation type="submission" date="2019-11" db="EMBL/GenBank/DDBJ databases">
        <title>Pedobacter sp. HMF7647 Genome sequencing and assembly.</title>
        <authorList>
            <person name="Kang H."/>
            <person name="Kim H."/>
            <person name="Joh K."/>
        </authorList>
    </citation>
    <scope>NUCLEOTIDE SEQUENCE [LARGE SCALE GENOMIC DNA]</scope>
    <source>
        <strain evidence="9 10">HMF7647</strain>
    </source>
</reference>
<dbReference type="GO" id="GO:0016798">
    <property type="term" value="F:hydrolase activity, acting on glycosyl bonds"/>
    <property type="evidence" value="ECO:0007669"/>
    <property type="project" value="UniProtKB-KW"/>
</dbReference>
<evidence type="ECO:0000259" key="7">
    <source>
        <dbReference type="Pfam" id="PF14508"/>
    </source>
</evidence>
<feature type="domain" description="Glycosyl-hydrolase 97 N-terminal" evidence="7">
    <location>
        <begin position="28"/>
        <end position="294"/>
    </location>
</feature>
<dbReference type="RefSeq" id="WP_160843745.1">
    <property type="nucleotide sequence ID" value="NZ_WVHT01000002.1"/>
</dbReference>
<dbReference type="Pfam" id="PF10566">
    <property type="entry name" value="Glyco_hydro_97"/>
    <property type="match status" value="1"/>
</dbReference>
<comment type="cofactor">
    <cofactor evidence="1">
        <name>Ca(2+)</name>
        <dbReference type="ChEBI" id="CHEBI:29108"/>
    </cofactor>
</comment>
<evidence type="ECO:0000313" key="9">
    <source>
        <dbReference type="EMBL" id="MXV50583.1"/>
    </source>
</evidence>
<protein>
    <submittedName>
        <fullName evidence="9">Retaining alpha-galactosidase</fullName>
    </submittedName>
</protein>
<comment type="caution">
    <text evidence="9">The sequence shown here is derived from an EMBL/GenBank/DDBJ whole genome shotgun (WGS) entry which is preliminary data.</text>
</comment>
<organism evidence="9 10">
    <name type="scientific">Hufsiella arboris</name>
    <dbReference type="NCBI Taxonomy" id="2695275"/>
    <lineage>
        <taxon>Bacteria</taxon>
        <taxon>Pseudomonadati</taxon>
        <taxon>Bacteroidota</taxon>
        <taxon>Sphingobacteriia</taxon>
        <taxon>Sphingobacteriales</taxon>
        <taxon>Sphingobacteriaceae</taxon>
        <taxon>Hufsiella</taxon>
    </lineage>
</organism>
<name>A0A7K1Y7N2_9SPHI</name>
<sequence length="660" mass="74252">MRRIFITIAFISSIALNSFSQSQKPLQLSSPDKKIRVSISASDTLKWSVKIGSQQIISFSPVMLTLQNGETWGRNPKVVRSSLSSVNNNLQTPFYKKSVVKDQYSQLVIDFKSDYGLQIRVYNDGAAYRFFSKRQSEIIVKSEQAEFRFDKDYKVFIPYVRDLRVPGDQFISSYEALYDHQNLSQVFTDSLAFLPLLVEQENGIKVGILDADLENYPGMMITKAAGNSLKGTFAGYPLSETPGGHNKFNSVVTKRADYIAKMKGSDNFPWRALVIATNDAQLANNDLVQKLAAPVRVKDVSWIKPGKVAWDWWNDWNISHVDFKAGVNTQTYKHYVDFASANKLEYIILDEGWSDPVDLMKLNQEVSVPELVEYGKQKNVGVILWASWRAMIENADAIMKTYSQLGVKGFKIDFFDRDDQLSTSSTYLIAKKAAENKLLIDLHGIYKPDGLQHTYPNVVNFEGVKGLENSKWTPHDDVPRYDATIPFIRMLAGPMDYTPGAMRNATKPNFYPSNSMPMSQGTRCHQIAMYVVFEAPLQMLADNPTSYVKEQESTTFISKIPTVFDETIALDGKVSEFVSIARRKGDTWYIGALGNWDQRDIELDLSFLGSGNYKAEVFSDGLNADKDATDYKRTVVNVSGGDKIKLHLANGGGWAAIITK</sequence>
<dbReference type="AlphaFoldDB" id="A0A7K1Y7N2"/>
<dbReference type="GO" id="GO:0030246">
    <property type="term" value="F:carbohydrate binding"/>
    <property type="evidence" value="ECO:0007669"/>
    <property type="project" value="InterPro"/>
</dbReference>
<gene>
    <name evidence="9" type="ORF">GS399_06330</name>
</gene>
<dbReference type="InterPro" id="IPR013785">
    <property type="entry name" value="Aldolase_TIM"/>
</dbReference>
<dbReference type="Gene3D" id="2.60.40.1180">
    <property type="entry name" value="Golgi alpha-mannosidase II"/>
    <property type="match status" value="1"/>
</dbReference>
<feature type="domain" description="Glycosyl-hydrolase 97 catalytic" evidence="6">
    <location>
        <begin position="312"/>
        <end position="464"/>
    </location>
</feature>
<dbReference type="InterPro" id="IPR029483">
    <property type="entry name" value="GH97_C"/>
</dbReference>
<dbReference type="InterPro" id="IPR014718">
    <property type="entry name" value="GH-type_carb-bd"/>
</dbReference>
<dbReference type="InterPro" id="IPR052720">
    <property type="entry name" value="Glycosyl_hydrolase_97"/>
</dbReference>
<dbReference type="Gene3D" id="3.20.20.70">
    <property type="entry name" value="Aldolase class I"/>
    <property type="match status" value="1"/>
</dbReference>
<keyword evidence="4" id="KW-0106">Calcium</keyword>
<dbReference type="SUPFAM" id="SSF51445">
    <property type="entry name" value="(Trans)glycosidases"/>
    <property type="match status" value="1"/>
</dbReference>
<dbReference type="EMBL" id="WVHT01000002">
    <property type="protein sequence ID" value="MXV50583.1"/>
    <property type="molecule type" value="Genomic_DNA"/>
</dbReference>
<dbReference type="Pfam" id="PF14509">
    <property type="entry name" value="GH97_C"/>
    <property type="match status" value="1"/>
</dbReference>
<keyword evidence="5" id="KW-0326">Glycosidase</keyword>
<keyword evidence="3" id="KW-0378">Hydrolase</keyword>
<feature type="domain" description="Glycosyl-hydrolase 97 C-terminal oligomerisation" evidence="8">
    <location>
        <begin position="564"/>
        <end position="658"/>
    </location>
</feature>
<evidence type="ECO:0000256" key="2">
    <source>
        <dbReference type="ARBA" id="ARBA00011245"/>
    </source>
</evidence>
<evidence type="ECO:0000256" key="4">
    <source>
        <dbReference type="ARBA" id="ARBA00022837"/>
    </source>
</evidence>
<proteinExistence type="predicted"/>
<dbReference type="Pfam" id="PF14508">
    <property type="entry name" value="GH97_N"/>
    <property type="match status" value="1"/>
</dbReference>
<evidence type="ECO:0000313" key="10">
    <source>
        <dbReference type="Proteomes" id="UP000466586"/>
    </source>
</evidence>
<dbReference type="Proteomes" id="UP000466586">
    <property type="component" value="Unassembled WGS sequence"/>
</dbReference>
<dbReference type="PANTHER" id="PTHR35803:SF2">
    <property type="entry name" value="RETAINING ALPHA-GALACTOSIDASE"/>
    <property type="match status" value="1"/>
</dbReference>
<dbReference type="InterPro" id="IPR013780">
    <property type="entry name" value="Glyco_hydro_b"/>
</dbReference>
<keyword evidence="10" id="KW-1185">Reference proteome</keyword>
<evidence type="ECO:0000259" key="6">
    <source>
        <dbReference type="Pfam" id="PF10566"/>
    </source>
</evidence>
<evidence type="ECO:0000259" key="8">
    <source>
        <dbReference type="Pfam" id="PF14509"/>
    </source>
</evidence>
<dbReference type="InterPro" id="IPR029486">
    <property type="entry name" value="GH97_N"/>
</dbReference>
<dbReference type="InterPro" id="IPR017853">
    <property type="entry name" value="GH"/>
</dbReference>
<dbReference type="PANTHER" id="PTHR35803">
    <property type="entry name" value="GLUCAN 1,4-ALPHA-GLUCOSIDASE SUSB-RELATED"/>
    <property type="match status" value="1"/>
</dbReference>